<feature type="domain" description="ABC transporter" evidence="7">
    <location>
        <begin position="7"/>
        <end position="254"/>
    </location>
</feature>
<keyword evidence="4" id="KW-0067">ATP-binding</keyword>
<dbReference type="SUPFAM" id="SSF52540">
    <property type="entry name" value="P-loop containing nucleoside triphosphate hydrolases"/>
    <property type="match status" value="1"/>
</dbReference>
<dbReference type="InterPro" id="IPR027417">
    <property type="entry name" value="P-loop_NTPase"/>
</dbReference>
<dbReference type="PATRIC" id="fig|1938.3.peg.8935"/>
<evidence type="ECO:0000256" key="6">
    <source>
        <dbReference type="ARBA" id="ARBA00023136"/>
    </source>
</evidence>
<evidence type="ECO:0000256" key="3">
    <source>
        <dbReference type="ARBA" id="ARBA00022741"/>
    </source>
</evidence>
<gene>
    <name evidence="8" type="ORF">ACM01_24730</name>
</gene>
<dbReference type="Gene3D" id="3.40.50.300">
    <property type="entry name" value="P-loop containing nucleotide triphosphate hydrolases"/>
    <property type="match status" value="1"/>
</dbReference>
<protein>
    <submittedName>
        <fullName evidence="8">Phosphonate ABC transporter</fullName>
    </submittedName>
</protein>
<comment type="caution">
    <text evidence="8">The sequence shown here is derived from an EMBL/GenBank/DDBJ whole genome shotgun (WGS) entry which is preliminary data.</text>
</comment>
<dbReference type="OrthoDB" id="3190580at2"/>
<dbReference type="GO" id="GO:0016020">
    <property type="term" value="C:membrane"/>
    <property type="evidence" value="ECO:0007669"/>
    <property type="project" value="InterPro"/>
</dbReference>
<dbReference type="NCBIfam" id="TIGR02315">
    <property type="entry name" value="ABC_phnC"/>
    <property type="match status" value="1"/>
</dbReference>
<evidence type="ECO:0000256" key="2">
    <source>
        <dbReference type="ARBA" id="ARBA00022475"/>
    </source>
</evidence>
<dbReference type="PROSITE" id="PS50893">
    <property type="entry name" value="ABC_TRANSPORTER_2"/>
    <property type="match status" value="1"/>
</dbReference>
<name>A0A0J7Z7C9_STRVR</name>
<dbReference type="CDD" id="cd03256">
    <property type="entry name" value="ABC_PhnC_transporter"/>
    <property type="match status" value="1"/>
</dbReference>
<evidence type="ECO:0000256" key="4">
    <source>
        <dbReference type="ARBA" id="ARBA00022840"/>
    </source>
</evidence>
<keyword evidence="2" id="KW-1003">Cell membrane</keyword>
<dbReference type="GO" id="GO:0005524">
    <property type="term" value="F:ATP binding"/>
    <property type="evidence" value="ECO:0007669"/>
    <property type="project" value="UniProtKB-KW"/>
</dbReference>
<dbReference type="InterPro" id="IPR012693">
    <property type="entry name" value="ABC_transpr_PhnC"/>
</dbReference>
<dbReference type="EMBL" id="LFNT01000030">
    <property type="protein sequence ID" value="KMS72081.1"/>
    <property type="molecule type" value="Genomic_DNA"/>
</dbReference>
<keyword evidence="1" id="KW-0813">Transport</keyword>
<dbReference type="PANTHER" id="PTHR43166:SF6">
    <property type="entry name" value="PHOSPHONATES IMPORT ATP-BINDING PROTEIN PHNC"/>
    <property type="match status" value="1"/>
</dbReference>
<dbReference type="GO" id="GO:0015416">
    <property type="term" value="F:ABC-type phosphonate transporter activity"/>
    <property type="evidence" value="ECO:0007669"/>
    <property type="project" value="InterPro"/>
</dbReference>
<dbReference type="RefSeq" id="WP_048583545.1">
    <property type="nucleotide sequence ID" value="NZ_LFNT01000030.1"/>
</dbReference>
<sequence length="264" mass="28302">MTEDPLVRLEEVAKSFAGREGEVRALDGISFTVAPGEFVALLGPSGSGKSTLLQLLNGLQAPTGGRVSVLGTEPSRAGKAELRALRRRVGFIFQNFGLVGSRTALENVCTGALSRLRGPRSGLVTYPRAIREQALAQLDRVGLADQAFQRTDTLSGGQQQRVGVARALMQEPRVLLADEPVSSLDPRSARQIMELLADIRQTDGLTTICTLHQVDAALTWSDRVIGLNAGRTVLDSPAERVSRTDIARIYQGDDEPALFVGAQS</sequence>
<reference evidence="8 9" key="1">
    <citation type="submission" date="2015-06" db="EMBL/GenBank/DDBJ databases">
        <authorList>
            <person name="Ju K.-S."/>
            <person name="Doroghazi J.R."/>
            <person name="Metcalf W.W."/>
        </authorList>
    </citation>
    <scope>NUCLEOTIDE SEQUENCE [LARGE SCALE GENOMIC DNA]</scope>
    <source>
        <strain evidence="8 9">NRRL 3414</strain>
    </source>
</reference>
<dbReference type="SMART" id="SM00382">
    <property type="entry name" value="AAA"/>
    <property type="match status" value="1"/>
</dbReference>
<accession>A0A0J7Z7C9</accession>
<dbReference type="InterPro" id="IPR017871">
    <property type="entry name" value="ABC_transporter-like_CS"/>
</dbReference>
<dbReference type="InterPro" id="IPR003439">
    <property type="entry name" value="ABC_transporter-like_ATP-bd"/>
</dbReference>
<evidence type="ECO:0000313" key="8">
    <source>
        <dbReference type="EMBL" id="KMS72081.1"/>
    </source>
</evidence>
<evidence type="ECO:0000313" key="9">
    <source>
        <dbReference type="Proteomes" id="UP000037432"/>
    </source>
</evidence>
<organism evidence="8 9">
    <name type="scientific">Streptomyces viridochromogenes</name>
    <dbReference type="NCBI Taxonomy" id="1938"/>
    <lineage>
        <taxon>Bacteria</taxon>
        <taxon>Bacillati</taxon>
        <taxon>Actinomycetota</taxon>
        <taxon>Actinomycetes</taxon>
        <taxon>Kitasatosporales</taxon>
        <taxon>Streptomycetaceae</taxon>
        <taxon>Streptomyces</taxon>
    </lineage>
</organism>
<proteinExistence type="predicted"/>
<dbReference type="PROSITE" id="PS00211">
    <property type="entry name" value="ABC_TRANSPORTER_1"/>
    <property type="match status" value="1"/>
</dbReference>
<keyword evidence="3" id="KW-0547">Nucleotide-binding</keyword>
<dbReference type="InterPro" id="IPR050086">
    <property type="entry name" value="MetN_ABC_transporter-like"/>
</dbReference>
<evidence type="ECO:0000256" key="1">
    <source>
        <dbReference type="ARBA" id="ARBA00022448"/>
    </source>
</evidence>
<dbReference type="Pfam" id="PF00005">
    <property type="entry name" value="ABC_tran"/>
    <property type="match status" value="1"/>
</dbReference>
<dbReference type="PANTHER" id="PTHR43166">
    <property type="entry name" value="AMINO ACID IMPORT ATP-BINDING PROTEIN"/>
    <property type="match status" value="1"/>
</dbReference>
<evidence type="ECO:0000259" key="7">
    <source>
        <dbReference type="PROSITE" id="PS50893"/>
    </source>
</evidence>
<dbReference type="AlphaFoldDB" id="A0A0J7Z7C9"/>
<dbReference type="InterPro" id="IPR003593">
    <property type="entry name" value="AAA+_ATPase"/>
</dbReference>
<keyword evidence="6" id="KW-0472">Membrane</keyword>
<evidence type="ECO:0000256" key="5">
    <source>
        <dbReference type="ARBA" id="ARBA00022967"/>
    </source>
</evidence>
<dbReference type="GO" id="GO:0016887">
    <property type="term" value="F:ATP hydrolysis activity"/>
    <property type="evidence" value="ECO:0007669"/>
    <property type="project" value="InterPro"/>
</dbReference>
<keyword evidence="5" id="KW-1278">Translocase</keyword>
<dbReference type="Proteomes" id="UP000037432">
    <property type="component" value="Unassembled WGS sequence"/>
</dbReference>